<feature type="binding site" evidence="9">
    <location>
        <position position="238"/>
    </location>
    <ligand>
        <name>[4Fe-4S] cluster</name>
        <dbReference type="ChEBI" id="CHEBI:49883"/>
        <label>2</label>
    </ligand>
</feature>
<feature type="binding site" evidence="9">
    <location>
        <position position="152"/>
    </location>
    <ligand>
        <name>cob(II)alamin</name>
        <dbReference type="ChEBI" id="CHEBI:16304"/>
    </ligand>
</feature>
<dbReference type="Gene3D" id="3.30.70.20">
    <property type="match status" value="1"/>
</dbReference>
<evidence type="ECO:0000256" key="2">
    <source>
        <dbReference type="ARBA" id="ARBA00022490"/>
    </source>
</evidence>
<dbReference type="Proteomes" id="UP000830454">
    <property type="component" value="Chromosome"/>
</dbReference>
<keyword evidence="7 9" id="KW-0408">Iron</keyword>
<keyword evidence="9" id="KW-0846">Cobalamin</keyword>
<keyword evidence="6 9" id="KW-0560">Oxidoreductase</keyword>
<feature type="binding site" evidence="9">
    <location>
        <position position="188"/>
    </location>
    <ligand>
        <name>[4Fe-4S] cluster</name>
        <dbReference type="ChEBI" id="CHEBI:49883"/>
        <label>1</label>
    </ligand>
</feature>
<feature type="active site" description="Proton donor" evidence="9">
    <location>
        <position position="131"/>
    </location>
</feature>
<sequence>MNNKEKYSLLIKEEAKRLGFLSCGISKAEFLEEEAPRLENWLNHQHNGQMAYMENHFDKRLNPTLLVDGAKSVISLLLNYFPSEKQNEDSYKISKYAYGQDYHFVIKEKLKELLNFIQEEIGEVSGRAFVDSAPVLDKAWAAKSGLGWVGKNSNLITQKVGSFYFIAELIVDLNLEYDTITTDHCGSCTACLDACPTEAIIAPYIVDGSKCISYFTIELKENIPLEMKGKFNDWAFGCDVCQDVCPWNRFSKPHNEPLFNPNKELLSFSKKDWEEITKDTFNKVFKNSAVKRTKLEGLQRNISFLLGK</sequence>
<dbReference type="GO" id="GO:0052693">
    <property type="term" value="F:epoxyqueuosine reductase activity"/>
    <property type="evidence" value="ECO:0007669"/>
    <property type="project" value="UniProtKB-EC"/>
</dbReference>
<keyword evidence="8 9" id="KW-0411">Iron-sulfur</keyword>
<dbReference type="SUPFAM" id="SSF46548">
    <property type="entry name" value="alpha-helical ferredoxin"/>
    <property type="match status" value="1"/>
</dbReference>
<keyword evidence="1 9" id="KW-0004">4Fe-4S</keyword>
<feature type="binding site" evidence="9">
    <location>
        <position position="195"/>
    </location>
    <ligand>
        <name>[4Fe-4S] cluster</name>
        <dbReference type="ChEBI" id="CHEBI:49883"/>
        <label>2</label>
    </ligand>
</feature>
<dbReference type="NCBIfam" id="TIGR00276">
    <property type="entry name" value="tRNA epoxyqueuosine(34) reductase QueG"/>
    <property type="match status" value="1"/>
</dbReference>
<evidence type="ECO:0000256" key="3">
    <source>
        <dbReference type="ARBA" id="ARBA00022694"/>
    </source>
</evidence>
<evidence type="ECO:0000256" key="6">
    <source>
        <dbReference type="ARBA" id="ARBA00023002"/>
    </source>
</evidence>
<keyword evidence="3 9" id="KW-0819">tRNA processing</keyword>
<feature type="binding site" evidence="9">
    <location>
        <position position="213"/>
    </location>
    <ligand>
        <name>cob(II)alamin</name>
        <dbReference type="ChEBI" id="CHEBI:16304"/>
    </ligand>
</feature>
<keyword evidence="5 9" id="KW-0671">Queuosine biosynthesis</keyword>
<evidence type="ECO:0000256" key="7">
    <source>
        <dbReference type="ARBA" id="ARBA00023004"/>
    </source>
</evidence>
<keyword evidence="2 9" id="KW-0963">Cytoplasm</keyword>
<feature type="binding site" evidence="9">
    <location>
        <position position="245"/>
    </location>
    <ligand>
        <name>[4Fe-4S] cluster</name>
        <dbReference type="ChEBI" id="CHEBI:49883"/>
        <label>1</label>
    </ligand>
</feature>
<dbReference type="PANTHER" id="PTHR30002">
    <property type="entry name" value="EPOXYQUEUOSINE REDUCTASE"/>
    <property type="match status" value="1"/>
</dbReference>
<keyword evidence="4 9" id="KW-0479">Metal-binding</keyword>
<comment type="catalytic activity">
    <reaction evidence="9">
        <text>epoxyqueuosine(34) in tRNA + AH2 = queuosine(34) in tRNA + A + H2O</text>
        <dbReference type="Rhea" id="RHEA:32159"/>
        <dbReference type="Rhea" id="RHEA-COMP:18571"/>
        <dbReference type="Rhea" id="RHEA-COMP:18582"/>
        <dbReference type="ChEBI" id="CHEBI:13193"/>
        <dbReference type="ChEBI" id="CHEBI:15377"/>
        <dbReference type="ChEBI" id="CHEBI:17499"/>
        <dbReference type="ChEBI" id="CHEBI:194431"/>
        <dbReference type="ChEBI" id="CHEBI:194443"/>
        <dbReference type="EC" id="1.17.99.6"/>
    </reaction>
</comment>
<dbReference type="InterPro" id="IPR017900">
    <property type="entry name" value="4Fe4S_Fe_S_CS"/>
</dbReference>
<comment type="subunit">
    <text evidence="9">Monomer.</text>
</comment>
<comment type="subcellular location">
    <subcellularLocation>
        <location evidence="9">Cytoplasm</location>
    </subcellularLocation>
</comment>
<feature type="binding site" evidence="9">
    <location>
        <position position="131"/>
    </location>
    <ligand>
        <name>cob(II)alamin</name>
        <dbReference type="ChEBI" id="CHEBI:16304"/>
    </ligand>
</feature>
<dbReference type="EC" id="1.17.99.6" evidence="9"/>
<dbReference type="PROSITE" id="PS00198">
    <property type="entry name" value="4FE4S_FER_1"/>
    <property type="match status" value="1"/>
</dbReference>
<comment type="caution">
    <text evidence="9">Lacks conserved residue(s) required for the propagation of feature annotation.</text>
</comment>
<dbReference type="InterPro" id="IPR017896">
    <property type="entry name" value="4Fe4S_Fe-S-bd"/>
</dbReference>
<comment type="function">
    <text evidence="9">Catalyzes the conversion of epoxyqueuosine (oQ) to queuosine (Q), which is a hypermodified base found in the wobble positions of tRNA(Asp), tRNA(Asn), tRNA(His) and tRNA(Tyr).</text>
</comment>
<feature type="binding site" evidence="9">
    <location>
        <begin position="238"/>
        <end position="239"/>
    </location>
    <ligand>
        <name>cob(II)alamin</name>
        <dbReference type="ChEBI" id="CHEBI:16304"/>
    </ligand>
</feature>
<dbReference type="Pfam" id="PF08331">
    <property type="entry name" value="QueG_DUF1730"/>
    <property type="match status" value="1"/>
</dbReference>
<evidence type="ECO:0000256" key="9">
    <source>
        <dbReference type="HAMAP-Rule" id="MF_00916"/>
    </source>
</evidence>
<dbReference type="HAMAP" id="MF_00916">
    <property type="entry name" value="QueG"/>
    <property type="match status" value="1"/>
</dbReference>
<evidence type="ECO:0000256" key="8">
    <source>
        <dbReference type="ARBA" id="ARBA00023014"/>
    </source>
</evidence>
<comment type="pathway">
    <text evidence="9">tRNA modification; tRNA-queuosine biosynthesis.</text>
</comment>
<feature type="binding site" evidence="9">
    <location>
        <position position="185"/>
    </location>
    <ligand>
        <name>[4Fe-4S] cluster</name>
        <dbReference type="ChEBI" id="CHEBI:49883"/>
        <label>1</label>
    </ligand>
</feature>
<dbReference type="Pfam" id="PF13484">
    <property type="entry name" value="Fer4_16"/>
    <property type="match status" value="1"/>
</dbReference>
<feature type="binding site" evidence="9">
    <location>
        <position position="60"/>
    </location>
    <ligand>
        <name>cob(II)alamin</name>
        <dbReference type="ChEBI" id="CHEBI:16304"/>
    </ligand>
</feature>
<evidence type="ECO:0000313" key="11">
    <source>
        <dbReference type="EMBL" id="UOX35393.1"/>
    </source>
</evidence>
<comment type="cofactor">
    <cofactor evidence="9">
        <name>[4Fe-4S] cluster</name>
        <dbReference type="ChEBI" id="CHEBI:49883"/>
    </cofactor>
    <text evidence="9">Binds 2 [4Fe-4S] clusters per monomer.</text>
</comment>
<feature type="binding site" evidence="9">
    <location>
        <position position="166"/>
    </location>
    <ligand>
        <name>cob(II)alamin</name>
        <dbReference type="ChEBI" id="CHEBI:16304"/>
    </ligand>
</feature>
<comment type="cofactor">
    <cofactor evidence="9">
        <name>cob(II)alamin</name>
        <dbReference type="ChEBI" id="CHEBI:16304"/>
    </cofactor>
</comment>
<dbReference type="InterPro" id="IPR013542">
    <property type="entry name" value="QueG_DUF1730"/>
</dbReference>
<reference evidence="11" key="1">
    <citation type="submission" date="2021-12" db="EMBL/GenBank/DDBJ databases">
        <authorList>
            <person name="Cha I.-T."/>
            <person name="Lee K.-E."/>
            <person name="Park S.-J."/>
        </authorList>
    </citation>
    <scope>NUCLEOTIDE SEQUENCE</scope>
    <source>
        <strain evidence="11">YSM-43</strain>
    </source>
</reference>
<evidence type="ECO:0000313" key="12">
    <source>
        <dbReference type="Proteomes" id="UP000830454"/>
    </source>
</evidence>
<accession>A0ABY4HS54</accession>
<gene>
    <name evidence="9 11" type="primary">queG</name>
    <name evidence="11" type="ORF">LXD69_07695</name>
</gene>
<keyword evidence="12" id="KW-1185">Reference proteome</keyword>
<comment type="similarity">
    <text evidence="9">Belongs to the QueG family.</text>
</comment>
<evidence type="ECO:0000256" key="1">
    <source>
        <dbReference type="ARBA" id="ARBA00022485"/>
    </source>
</evidence>
<feature type="binding site" evidence="9">
    <location>
        <position position="220"/>
    </location>
    <ligand>
        <name>tRNA</name>
        <dbReference type="ChEBI" id="CHEBI:17843"/>
    </ligand>
</feature>
<evidence type="ECO:0000256" key="5">
    <source>
        <dbReference type="ARBA" id="ARBA00022785"/>
    </source>
</evidence>
<proteinExistence type="inferred from homology"/>
<dbReference type="EMBL" id="CP090145">
    <property type="protein sequence ID" value="UOX35393.1"/>
    <property type="molecule type" value="Genomic_DNA"/>
</dbReference>
<reference evidence="11" key="2">
    <citation type="submission" date="2022-04" db="EMBL/GenBank/DDBJ databases">
        <title>Complete Genome Sequence of Flavobacterium sediminilitoris YSM-43, Isolated from a Tidal Sediment.</title>
        <authorList>
            <person name="Lee P.A."/>
        </authorList>
    </citation>
    <scope>NUCLEOTIDE SEQUENCE</scope>
    <source>
        <strain evidence="11">YSM-43</strain>
    </source>
</reference>
<name>A0ABY4HS54_9FLAO</name>
<dbReference type="InterPro" id="IPR004453">
    <property type="entry name" value="QueG"/>
</dbReference>
<dbReference type="PANTHER" id="PTHR30002:SF4">
    <property type="entry name" value="EPOXYQUEUOSINE REDUCTASE"/>
    <property type="match status" value="1"/>
</dbReference>
<dbReference type="RefSeq" id="WP_045969480.1">
    <property type="nucleotide sequence ID" value="NZ_CP090145.1"/>
</dbReference>
<feature type="binding site" evidence="9">
    <location>
        <position position="155"/>
    </location>
    <ligand>
        <name>cob(II)alamin</name>
        <dbReference type="ChEBI" id="CHEBI:16304"/>
    </ligand>
</feature>
<keyword evidence="9" id="KW-0170">Cobalt</keyword>
<evidence type="ECO:0000259" key="10">
    <source>
        <dbReference type="PROSITE" id="PS51379"/>
    </source>
</evidence>
<feature type="binding site" evidence="9">
    <location>
        <position position="211"/>
    </location>
    <ligand>
        <name>[4Fe-4S] cluster</name>
        <dbReference type="ChEBI" id="CHEBI:49883"/>
        <label>2</label>
    </ligand>
</feature>
<evidence type="ECO:0000256" key="4">
    <source>
        <dbReference type="ARBA" id="ARBA00022723"/>
    </source>
</evidence>
<feature type="binding site" evidence="9">
    <location>
        <position position="191"/>
    </location>
    <ligand>
        <name>[4Fe-4S] cluster</name>
        <dbReference type="ChEBI" id="CHEBI:49883"/>
        <label>1</label>
    </ligand>
</feature>
<feature type="domain" description="4Fe-4S ferredoxin-type" evidence="10">
    <location>
        <begin position="176"/>
        <end position="205"/>
    </location>
</feature>
<protein>
    <recommendedName>
        <fullName evidence="9">Epoxyqueuosine reductase</fullName>
        <ecNumber evidence="9">1.17.99.6</ecNumber>
    </recommendedName>
    <alternativeName>
        <fullName evidence="9">Queuosine biosynthesis protein QueG</fullName>
    </alternativeName>
</protein>
<dbReference type="PROSITE" id="PS51379">
    <property type="entry name" value="4FE4S_FER_2"/>
    <property type="match status" value="1"/>
</dbReference>
<organism evidence="11 12">
    <name type="scientific">Flavobacterium sediminilitoris</name>
    <dbReference type="NCBI Taxonomy" id="2024526"/>
    <lineage>
        <taxon>Bacteria</taxon>
        <taxon>Pseudomonadati</taxon>
        <taxon>Bacteroidota</taxon>
        <taxon>Flavobacteriia</taxon>
        <taxon>Flavobacteriales</taxon>
        <taxon>Flavobacteriaceae</taxon>
        <taxon>Flavobacterium</taxon>
    </lineage>
</organism>
<feature type="binding site" evidence="9">
    <location>
        <position position="241"/>
    </location>
    <ligand>
        <name>[4Fe-4S] cluster</name>
        <dbReference type="ChEBI" id="CHEBI:49883"/>
        <label>2</label>
    </ligand>
</feature>